<name>A0AAE1HN08_9NEOP</name>
<dbReference type="EMBL" id="JAHWGI010001182">
    <property type="protein sequence ID" value="KAK3924371.1"/>
    <property type="molecule type" value="Genomic_DNA"/>
</dbReference>
<reference evidence="1" key="2">
    <citation type="journal article" date="2023" name="BMC Genomics">
        <title>Pest status, molecular evolution, and epigenetic factors derived from the genome assembly of Frankliniella fusca, a thysanopteran phytovirus vector.</title>
        <authorList>
            <person name="Catto M.A."/>
            <person name="Labadie P.E."/>
            <person name="Jacobson A.L."/>
            <person name="Kennedy G.G."/>
            <person name="Srinivasan R."/>
            <person name="Hunt B.G."/>
        </authorList>
    </citation>
    <scope>NUCLEOTIDE SEQUENCE</scope>
    <source>
        <strain evidence="1">PL_HMW_Pooled</strain>
    </source>
</reference>
<keyword evidence="1" id="KW-0396">Initiation factor</keyword>
<dbReference type="GO" id="GO:0003743">
    <property type="term" value="F:translation initiation factor activity"/>
    <property type="evidence" value="ECO:0007669"/>
    <property type="project" value="UniProtKB-KW"/>
</dbReference>
<keyword evidence="1" id="KW-0648">Protein biosynthesis</keyword>
<comment type="caution">
    <text evidence="1">The sequence shown here is derived from an EMBL/GenBank/DDBJ whole genome shotgun (WGS) entry which is preliminary data.</text>
</comment>
<evidence type="ECO:0000313" key="1">
    <source>
        <dbReference type="EMBL" id="KAK3924371.1"/>
    </source>
</evidence>
<accession>A0AAE1HN08</accession>
<dbReference type="AlphaFoldDB" id="A0AAE1HN08"/>
<reference evidence="1" key="1">
    <citation type="submission" date="2021-07" db="EMBL/GenBank/DDBJ databases">
        <authorList>
            <person name="Catto M.A."/>
            <person name="Jacobson A."/>
            <person name="Kennedy G."/>
            <person name="Labadie P."/>
            <person name="Hunt B.G."/>
            <person name="Srinivasan R."/>
        </authorList>
    </citation>
    <scope>NUCLEOTIDE SEQUENCE</scope>
    <source>
        <strain evidence="1">PL_HMW_Pooled</strain>
        <tissue evidence="1">Head</tissue>
    </source>
</reference>
<proteinExistence type="predicted"/>
<feature type="non-terminal residue" evidence="1">
    <location>
        <position position="1"/>
    </location>
</feature>
<evidence type="ECO:0000313" key="2">
    <source>
        <dbReference type="Proteomes" id="UP001219518"/>
    </source>
</evidence>
<protein>
    <submittedName>
        <fullName evidence="1">Translation initiation factor IF-2</fullName>
    </submittedName>
</protein>
<gene>
    <name evidence="1" type="ORF">KUF71_012322</name>
</gene>
<organism evidence="1 2">
    <name type="scientific">Frankliniella fusca</name>
    <dbReference type="NCBI Taxonomy" id="407009"/>
    <lineage>
        <taxon>Eukaryota</taxon>
        <taxon>Metazoa</taxon>
        <taxon>Ecdysozoa</taxon>
        <taxon>Arthropoda</taxon>
        <taxon>Hexapoda</taxon>
        <taxon>Insecta</taxon>
        <taxon>Pterygota</taxon>
        <taxon>Neoptera</taxon>
        <taxon>Paraneoptera</taxon>
        <taxon>Thysanoptera</taxon>
        <taxon>Terebrantia</taxon>
        <taxon>Thripoidea</taxon>
        <taxon>Thripidae</taxon>
        <taxon>Frankliniella</taxon>
    </lineage>
</organism>
<sequence length="84" mass="8775">ASRALKRTRRSLKTSFWVFLVRLPARTGRPGARAAGPGLAAGAAGPAGPGVYCLTGRAGNCPADVYMPNFSTCEIKCCSKSMRS</sequence>
<dbReference type="Proteomes" id="UP001219518">
    <property type="component" value="Unassembled WGS sequence"/>
</dbReference>
<keyword evidence="2" id="KW-1185">Reference proteome</keyword>